<organism evidence="2">
    <name type="scientific">virus sp. ctZer25</name>
    <dbReference type="NCBI Taxonomy" id="2825819"/>
    <lineage>
        <taxon>Viruses</taxon>
    </lineage>
</organism>
<proteinExistence type="predicted"/>
<name>A0A8S5RLT2_9VIRU</name>
<evidence type="ECO:0000313" key="2">
    <source>
        <dbReference type="EMBL" id="DAE32074.1"/>
    </source>
</evidence>
<reference evidence="2" key="1">
    <citation type="journal article" date="2021" name="Proc. Natl. Acad. Sci. U.S.A.">
        <title>A Catalog of Tens of Thousands of Viruses from Human Metagenomes Reveals Hidden Associations with Chronic Diseases.</title>
        <authorList>
            <person name="Tisza M.J."/>
            <person name="Buck C.B."/>
        </authorList>
    </citation>
    <scope>NUCLEOTIDE SEQUENCE</scope>
    <source>
        <strain evidence="2">CtZer25</strain>
    </source>
</reference>
<sequence length="46" mass="4754">MATSTRKRALQVWKTHGENKPRDPGAVVIHGPGPGGAGRPAGRLAP</sequence>
<feature type="region of interest" description="Disordered" evidence="1">
    <location>
        <begin position="1"/>
        <end position="46"/>
    </location>
</feature>
<accession>A0A8S5RLT2</accession>
<protein>
    <submittedName>
        <fullName evidence="2">Uncharacterized protein</fullName>
    </submittedName>
</protein>
<dbReference type="EMBL" id="BK059115">
    <property type="protein sequence ID" value="DAE32074.1"/>
    <property type="molecule type" value="Genomic_DNA"/>
</dbReference>
<evidence type="ECO:0000256" key="1">
    <source>
        <dbReference type="SAM" id="MobiDB-lite"/>
    </source>
</evidence>